<evidence type="ECO:0000313" key="6">
    <source>
        <dbReference type="Proteomes" id="UP000015453"/>
    </source>
</evidence>
<feature type="non-terminal residue" evidence="5">
    <location>
        <position position="1"/>
    </location>
</feature>
<evidence type="ECO:0000259" key="4">
    <source>
        <dbReference type="PROSITE" id="PS51649"/>
    </source>
</evidence>
<dbReference type="EMBL" id="AUSU01009610">
    <property type="protein sequence ID" value="EPS58028.1"/>
    <property type="molecule type" value="Genomic_DNA"/>
</dbReference>
<gene>
    <name evidence="5" type="ORF">M569_16791</name>
</gene>
<comment type="caution">
    <text evidence="5">The sequence shown here is derived from an EMBL/GenBank/DDBJ whole genome shotgun (WGS) entry which is preliminary data.</text>
</comment>
<dbReference type="UniPathway" id="UPA00143"/>
<feature type="compositionally biased region" description="Polar residues" evidence="3">
    <location>
        <begin position="110"/>
        <end position="119"/>
    </location>
</feature>
<dbReference type="Proteomes" id="UP000015453">
    <property type="component" value="Unassembled WGS sequence"/>
</dbReference>
<accession>S8D5X9</accession>
<sequence length="163" mass="18228">LSKSEKRRICRLIDSGKLSRDACAHAVQNERLPLRMVVHILFLEQSRSASSNGKGSSFPRGSSCGSSRSGATNPDEYWESYHHHHHHHHQDQDQDQVGGGDKRRDKTVIMDSSRSSTGGDNKAATPKRVKKMFSRLWSHRDRPEENTSSDTSDSPASTSTEET</sequence>
<evidence type="ECO:0000256" key="1">
    <source>
        <dbReference type="ARBA" id="ARBA00022786"/>
    </source>
</evidence>
<feature type="compositionally biased region" description="Low complexity" evidence="3">
    <location>
        <begin position="48"/>
        <end position="70"/>
    </location>
</feature>
<dbReference type="PROSITE" id="PS51649">
    <property type="entry name" value="NPH3"/>
    <property type="match status" value="1"/>
</dbReference>
<keyword evidence="6" id="KW-1185">Reference proteome</keyword>
<feature type="domain" description="NPH3" evidence="4">
    <location>
        <begin position="1"/>
        <end position="47"/>
    </location>
</feature>
<comment type="similarity">
    <text evidence="2">Belongs to the NPH3 family.</text>
</comment>
<organism evidence="5 6">
    <name type="scientific">Genlisea aurea</name>
    <dbReference type="NCBI Taxonomy" id="192259"/>
    <lineage>
        <taxon>Eukaryota</taxon>
        <taxon>Viridiplantae</taxon>
        <taxon>Streptophyta</taxon>
        <taxon>Embryophyta</taxon>
        <taxon>Tracheophyta</taxon>
        <taxon>Spermatophyta</taxon>
        <taxon>Magnoliopsida</taxon>
        <taxon>eudicotyledons</taxon>
        <taxon>Gunneridae</taxon>
        <taxon>Pentapetalae</taxon>
        <taxon>asterids</taxon>
        <taxon>lamiids</taxon>
        <taxon>Lamiales</taxon>
        <taxon>Lentibulariaceae</taxon>
        <taxon>Genlisea</taxon>
    </lineage>
</organism>
<dbReference type="PANTHER" id="PTHR32370">
    <property type="entry name" value="OS12G0117600 PROTEIN"/>
    <property type="match status" value="1"/>
</dbReference>
<evidence type="ECO:0000256" key="2">
    <source>
        <dbReference type="PROSITE-ProRule" id="PRU00982"/>
    </source>
</evidence>
<dbReference type="GO" id="GO:0016567">
    <property type="term" value="P:protein ubiquitination"/>
    <property type="evidence" value="ECO:0007669"/>
    <property type="project" value="UniProtKB-UniPathway"/>
</dbReference>
<evidence type="ECO:0000256" key="3">
    <source>
        <dbReference type="SAM" id="MobiDB-lite"/>
    </source>
</evidence>
<keyword evidence="1" id="KW-0833">Ubl conjugation pathway</keyword>
<evidence type="ECO:0000313" key="5">
    <source>
        <dbReference type="EMBL" id="EPS58028.1"/>
    </source>
</evidence>
<dbReference type="InterPro" id="IPR027356">
    <property type="entry name" value="NPH3_dom"/>
</dbReference>
<feature type="non-terminal residue" evidence="5">
    <location>
        <position position="163"/>
    </location>
</feature>
<name>S8D5X9_9LAMI</name>
<reference evidence="5 6" key="1">
    <citation type="journal article" date="2013" name="BMC Genomics">
        <title>The miniature genome of a carnivorous plant Genlisea aurea contains a low number of genes and short non-coding sequences.</title>
        <authorList>
            <person name="Leushkin E.V."/>
            <person name="Sutormin R.A."/>
            <person name="Nabieva E.R."/>
            <person name="Penin A.A."/>
            <person name="Kondrashov A.S."/>
            <person name="Logacheva M.D."/>
        </authorList>
    </citation>
    <scope>NUCLEOTIDE SEQUENCE [LARGE SCALE GENOMIC DNA]</scope>
</reference>
<feature type="compositionally biased region" description="Low complexity" evidence="3">
    <location>
        <begin position="148"/>
        <end position="163"/>
    </location>
</feature>
<dbReference type="OrthoDB" id="624345at2759"/>
<dbReference type="AlphaFoldDB" id="S8D5X9"/>
<feature type="region of interest" description="Disordered" evidence="3">
    <location>
        <begin position="48"/>
        <end position="163"/>
    </location>
</feature>
<dbReference type="InterPro" id="IPR043454">
    <property type="entry name" value="NPH3/RPT2-like"/>
</dbReference>
<proteinExistence type="inferred from homology"/>
<protein>
    <recommendedName>
        <fullName evidence="4">NPH3 domain-containing protein</fullName>
    </recommendedName>
</protein>